<keyword evidence="5 6" id="KW-0472">Membrane</keyword>
<keyword evidence="8" id="KW-1185">Reference proteome</keyword>
<feature type="transmembrane region" description="Helical" evidence="6">
    <location>
        <begin position="314"/>
        <end position="336"/>
    </location>
</feature>
<proteinExistence type="inferred from homology"/>
<evidence type="ECO:0000313" key="8">
    <source>
        <dbReference type="Proteomes" id="UP001231189"/>
    </source>
</evidence>
<dbReference type="CDD" id="cd13132">
    <property type="entry name" value="MATE_eukaryotic"/>
    <property type="match status" value="1"/>
</dbReference>
<evidence type="ECO:0000256" key="5">
    <source>
        <dbReference type="ARBA" id="ARBA00023136"/>
    </source>
</evidence>
<comment type="caution">
    <text evidence="7">The sequence shown here is derived from an EMBL/GenBank/DDBJ whole genome shotgun (WGS) entry which is preliminary data.</text>
</comment>
<feature type="transmembrane region" description="Helical" evidence="6">
    <location>
        <begin position="160"/>
        <end position="183"/>
    </location>
</feature>
<evidence type="ECO:0000256" key="2">
    <source>
        <dbReference type="ARBA" id="ARBA00010199"/>
    </source>
</evidence>
<keyword evidence="3 6" id="KW-0812">Transmembrane</keyword>
<gene>
    <name evidence="7" type="ORF">QYE76_033923</name>
</gene>
<name>A0AAD8VMJ2_LOLMU</name>
<dbReference type="Pfam" id="PF01554">
    <property type="entry name" value="MatE"/>
    <property type="match status" value="2"/>
</dbReference>
<dbReference type="GO" id="GO:0042910">
    <property type="term" value="F:xenobiotic transmembrane transporter activity"/>
    <property type="evidence" value="ECO:0007669"/>
    <property type="project" value="InterPro"/>
</dbReference>
<evidence type="ECO:0000256" key="4">
    <source>
        <dbReference type="ARBA" id="ARBA00022989"/>
    </source>
</evidence>
<dbReference type="AlphaFoldDB" id="A0AAD8VMJ2"/>
<evidence type="ECO:0000256" key="6">
    <source>
        <dbReference type="RuleBase" id="RU004914"/>
    </source>
</evidence>
<organism evidence="7 8">
    <name type="scientific">Lolium multiflorum</name>
    <name type="common">Italian ryegrass</name>
    <name type="synonym">Lolium perenne subsp. multiflorum</name>
    <dbReference type="NCBI Taxonomy" id="4521"/>
    <lineage>
        <taxon>Eukaryota</taxon>
        <taxon>Viridiplantae</taxon>
        <taxon>Streptophyta</taxon>
        <taxon>Embryophyta</taxon>
        <taxon>Tracheophyta</taxon>
        <taxon>Spermatophyta</taxon>
        <taxon>Magnoliopsida</taxon>
        <taxon>Liliopsida</taxon>
        <taxon>Poales</taxon>
        <taxon>Poaceae</taxon>
        <taxon>BOP clade</taxon>
        <taxon>Pooideae</taxon>
        <taxon>Poodae</taxon>
        <taxon>Poeae</taxon>
        <taxon>Poeae Chloroplast Group 2 (Poeae type)</taxon>
        <taxon>Loliodinae</taxon>
        <taxon>Loliinae</taxon>
        <taxon>Lolium</taxon>
    </lineage>
</organism>
<dbReference type="GO" id="GO:0016020">
    <property type="term" value="C:membrane"/>
    <property type="evidence" value="ECO:0007669"/>
    <property type="project" value="UniProtKB-SubCell"/>
</dbReference>
<feature type="transmembrane region" description="Helical" evidence="6">
    <location>
        <begin position="20"/>
        <end position="41"/>
    </location>
</feature>
<comment type="similarity">
    <text evidence="2 6">Belongs to the multi antimicrobial extrusion (MATE) (TC 2.A.66.1) family.</text>
</comment>
<dbReference type="NCBIfam" id="TIGR00797">
    <property type="entry name" value="matE"/>
    <property type="match status" value="1"/>
</dbReference>
<comment type="subcellular location">
    <subcellularLocation>
        <location evidence="1">Membrane</location>
        <topology evidence="1">Multi-pass membrane protein</topology>
    </subcellularLocation>
</comment>
<feature type="transmembrane region" description="Helical" evidence="6">
    <location>
        <begin position="235"/>
        <end position="253"/>
    </location>
</feature>
<evidence type="ECO:0000256" key="1">
    <source>
        <dbReference type="ARBA" id="ARBA00004141"/>
    </source>
</evidence>
<dbReference type="EMBL" id="JAUUTY010000007">
    <property type="protein sequence ID" value="KAK1610250.1"/>
    <property type="molecule type" value="Genomic_DNA"/>
</dbReference>
<feature type="transmembrane region" description="Helical" evidence="6">
    <location>
        <begin position="127"/>
        <end position="148"/>
    </location>
</feature>
<dbReference type="Proteomes" id="UP001231189">
    <property type="component" value="Unassembled WGS sequence"/>
</dbReference>
<feature type="transmembrane region" description="Helical" evidence="6">
    <location>
        <begin position="98"/>
        <end position="121"/>
    </location>
</feature>
<evidence type="ECO:0000256" key="3">
    <source>
        <dbReference type="ARBA" id="ARBA00022692"/>
    </source>
</evidence>
<protein>
    <recommendedName>
        <fullName evidence="6">Protein DETOXIFICATION</fullName>
    </recommendedName>
    <alternativeName>
        <fullName evidence="6">Multidrug and toxic compound extrusion protein</fullName>
    </alternativeName>
</protein>
<feature type="transmembrane region" description="Helical" evidence="6">
    <location>
        <begin position="195"/>
        <end position="214"/>
    </location>
</feature>
<feature type="transmembrane region" description="Helical" evidence="6">
    <location>
        <begin position="388"/>
        <end position="410"/>
    </location>
</feature>
<dbReference type="InterPro" id="IPR045069">
    <property type="entry name" value="MATE_euk"/>
</dbReference>
<feature type="transmembrane region" description="Helical" evidence="6">
    <location>
        <begin position="416"/>
        <end position="441"/>
    </location>
</feature>
<sequence>MEVEGVVDEMKRQLKLGLPIAFTNTLNSSLLFVSLMFVGHLSDSEHVFAGTALATSFSFVTGFSLMVGLSAALDTFCGQAFGAKEKASVGVHTQRAMLVLFAICIPVSVVWNCTEPILIFIRQNREVSAVAGSYIRWMIPALFGYALVQCQTRFLNNQGVVLPLMLSSLLCSVLNVPLCWLLVLKSPLANKGAAMALSISYWFNAILLALYMKYSPTCKETWTGFSRDAFHHVPQFLKLAVSSALMICLRFWALELLVLLSGILPDPKLETSAFSITRNTSSIVTMISVGLSTSASIRVSNELGAGRPKQARKVVLIALFIATSEGLSISLLLVLLRNVWGKVYSNETKVVKYVANMLPLVAISHLFDSTQCLFAGTLRGCGLQKIGAIVMIGTLYIIGIPLSVVLGFPVHLRSKGFWIGFIIALFVQDLIFGMLFSCISWENLAAKAKERVYDSISQKENISEDSLAQLKGVRSTVQEEDHVCPPQMP</sequence>
<dbReference type="GO" id="GO:0015297">
    <property type="term" value="F:antiporter activity"/>
    <property type="evidence" value="ECO:0007669"/>
    <property type="project" value="InterPro"/>
</dbReference>
<dbReference type="InterPro" id="IPR002528">
    <property type="entry name" value="MATE_fam"/>
</dbReference>
<accession>A0AAD8VMJ2</accession>
<dbReference type="PANTHER" id="PTHR11206">
    <property type="entry name" value="MULTIDRUG RESISTANCE PROTEIN"/>
    <property type="match status" value="1"/>
</dbReference>
<dbReference type="GO" id="GO:1990961">
    <property type="term" value="P:xenobiotic detoxification by transmembrane export across the plasma membrane"/>
    <property type="evidence" value="ECO:0007669"/>
    <property type="project" value="InterPro"/>
</dbReference>
<feature type="transmembrane region" description="Helical" evidence="6">
    <location>
        <begin position="47"/>
        <end position="77"/>
    </location>
</feature>
<reference evidence="7" key="1">
    <citation type="submission" date="2023-07" db="EMBL/GenBank/DDBJ databases">
        <title>A chromosome-level genome assembly of Lolium multiflorum.</title>
        <authorList>
            <person name="Chen Y."/>
            <person name="Copetti D."/>
            <person name="Kolliker R."/>
            <person name="Studer B."/>
        </authorList>
    </citation>
    <scope>NUCLEOTIDE SEQUENCE</scope>
    <source>
        <strain evidence="7">02402/16</strain>
        <tissue evidence="7">Leaf</tissue>
    </source>
</reference>
<keyword evidence="4 6" id="KW-1133">Transmembrane helix</keyword>
<evidence type="ECO:0000313" key="7">
    <source>
        <dbReference type="EMBL" id="KAK1610250.1"/>
    </source>
</evidence>